<dbReference type="InterPro" id="IPR008974">
    <property type="entry name" value="TRAF-like"/>
</dbReference>
<dbReference type="Gene3D" id="2.60.210.10">
    <property type="entry name" value="Apoptosis, Tumor Necrosis Factor Receptor Associated Protein 2, Chain A"/>
    <property type="match status" value="1"/>
</dbReference>
<dbReference type="SMART" id="SM00061">
    <property type="entry name" value="MATH"/>
    <property type="match status" value="1"/>
</dbReference>
<proteinExistence type="predicted"/>
<evidence type="ECO:0000259" key="1">
    <source>
        <dbReference type="PROSITE" id="PS50144"/>
    </source>
</evidence>
<organism evidence="2 3">
    <name type="scientific">Brassica campestris</name>
    <name type="common">Field mustard</name>
    <dbReference type="NCBI Taxonomy" id="3711"/>
    <lineage>
        <taxon>Eukaryota</taxon>
        <taxon>Viridiplantae</taxon>
        <taxon>Streptophyta</taxon>
        <taxon>Embryophyta</taxon>
        <taxon>Tracheophyta</taxon>
        <taxon>Spermatophyta</taxon>
        <taxon>Magnoliopsida</taxon>
        <taxon>eudicotyledons</taxon>
        <taxon>Gunneridae</taxon>
        <taxon>Pentapetalae</taxon>
        <taxon>rosids</taxon>
        <taxon>malvids</taxon>
        <taxon>Brassicales</taxon>
        <taxon>Brassicaceae</taxon>
        <taxon>Brassiceae</taxon>
        <taxon>Brassica</taxon>
    </lineage>
</organism>
<feature type="domain" description="MATH" evidence="1">
    <location>
        <begin position="126"/>
        <end position="251"/>
    </location>
</feature>
<dbReference type="PANTHER" id="PTHR46162">
    <property type="entry name" value="TRAF-LIKE FAMILY PROTEIN"/>
    <property type="match status" value="1"/>
</dbReference>
<dbReference type="Proteomes" id="UP000264353">
    <property type="component" value="Chromosome A2"/>
</dbReference>
<protein>
    <recommendedName>
        <fullName evidence="1">MATH domain-containing protein</fullName>
    </recommendedName>
</protein>
<dbReference type="SUPFAM" id="SSF49599">
    <property type="entry name" value="TRAF domain-like"/>
    <property type="match status" value="1"/>
</dbReference>
<gene>
    <name evidence="2" type="ORF">BRARA_B01871</name>
</gene>
<dbReference type="InterPro" id="IPR002083">
    <property type="entry name" value="MATH/TRAF_dom"/>
</dbReference>
<dbReference type="EMBL" id="CM010629">
    <property type="protein sequence ID" value="RID74791.1"/>
    <property type="molecule type" value="Genomic_DNA"/>
</dbReference>
<evidence type="ECO:0000313" key="2">
    <source>
        <dbReference type="EMBL" id="RID74791.1"/>
    </source>
</evidence>
<accession>A0A398AAC0</accession>
<evidence type="ECO:0000313" key="3">
    <source>
        <dbReference type="Proteomes" id="UP000264353"/>
    </source>
</evidence>
<dbReference type="PANTHER" id="PTHR46162:SF35">
    <property type="entry name" value="MATH DOMAIN-CONTAINING PROTEIN"/>
    <property type="match status" value="1"/>
</dbReference>
<name>A0A398AAC0_BRACM</name>
<dbReference type="CDD" id="cd00121">
    <property type="entry name" value="MATH"/>
    <property type="match status" value="1"/>
</dbReference>
<dbReference type="Pfam" id="PF22486">
    <property type="entry name" value="MATH_2"/>
    <property type="match status" value="1"/>
</dbReference>
<dbReference type="PROSITE" id="PS50144">
    <property type="entry name" value="MATH"/>
    <property type="match status" value="1"/>
</dbReference>
<sequence>MTNMNSGGGRRRLKLLKFGNNLGGDDAIQRSVDNFKQLEKSTSFTDDKYQSGIFSSGGYNWYGSSTQLQKKTSTSLFKQVLPYDAFNNPENGYVSEGNQCEFGIDVIVPSPLTNWEILSFNEKLQNPKFSWTVKNFSKLKEDKYASKSFSMGAMQWVLWLYPKGDSRADGKWLSLYLVLADSNTLKADEKILTQANLRVLDPLRSNHLERKLNHWHKETNSGWGWNKLLSLAELRKSYLDTEDALTVEIEFEVVSATKYSV</sequence>
<reference evidence="2 3" key="1">
    <citation type="submission" date="2018-06" db="EMBL/GenBank/DDBJ databases">
        <title>WGS assembly of Brassica rapa FPsc.</title>
        <authorList>
            <person name="Bowman J."/>
            <person name="Kohchi T."/>
            <person name="Yamato K."/>
            <person name="Jenkins J."/>
            <person name="Shu S."/>
            <person name="Ishizaki K."/>
            <person name="Yamaoka S."/>
            <person name="Nishihama R."/>
            <person name="Nakamura Y."/>
            <person name="Berger F."/>
            <person name="Adam C."/>
            <person name="Aki S."/>
            <person name="Althoff F."/>
            <person name="Araki T."/>
            <person name="Arteaga-Vazquez M."/>
            <person name="Balasubrmanian S."/>
            <person name="Bauer D."/>
            <person name="Boehm C."/>
            <person name="Briginshaw L."/>
            <person name="Caballero-Perez J."/>
            <person name="Catarino B."/>
            <person name="Chen F."/>
            <person name="Chiyoda S."/>
            <person name="Chovatia M."/>
            <person name="Davies K."/>
            <person name="Delmans M."/>
            <person name="Demura T."/>
            <person name="Dierschke T."/>
            <person name="Dolan L."/>
            <person name="Dorantes-Acosta A."/>
            <person name="Eklund D."/>
            <person name="Florent S."/>
            <person name="Flores-Sandoval E."/>
            <person name="Fujiyama A."/>
            <person name="Fukuzawa H."/>
            <person name="Galik B."/>
            <person name="Grimanelli D."/>
            <person name="Grimwood J."/>
            <person name="Grossniklaus U."/>
            <person name="Hamada T."/>
            <person name="Haseloff J."/>
            <person name="Hetherington A."/>
            <person name="Higo A."/>
            <person name="Hirakawa Y."/>
            <person name="Hundley H."/>
            <person name="Ikeda Y."/>
            <person name="Inoue K."/>
            <person name="Inoue S."/>
            <person name="Ishida S."/>
            <person name="Jia Q."/>
            <person name="Kakita M."/>
            <person name="Kanazawa T."/>
            <person name="Kawai Y."/>
            <person name="Kawashima T."/>
            <person name="Kennedy M."/>
            <person name="Kinose K."/>
            <person name="Kinoshita T."/>
            <person name="Kohara Y."/>
            <person name="Koide E."/>
            <person name="Komatsu K."/>
            <person name="Kopischke S."/>
            <person name="Kubo M."/>
            <person name="Kyozuka J."/>
            <person name="Lagercrantz U."/>
            <person name="Lin S."/>
            <person name="Lindquist E."/>
            <person name="Lipzen A."/>
            <person name="Lu C."/>
            <person name="Luna E."/>
            <person name="Martienssen R."/>
            <person name="Minamino N."/>
            <person name="Mizutani M."/>
            <person name="Mizutani M."/>
            <person name="Mochizuki N."/>
            <person name="Monte I."/>
            <person name="Mosher R."/>
            <person name="Nagasaki H."/>
            <person name="Nakagami H."/>
            <person name="Naramoto S."/>
            <person name="Nishitani K."/>
            <person name="Ohtani M."/>
            <person name="Okamoto T."/>
            <person name="Okumura M."/>
            <person name="Phillips J."/>
            <person name="Pollak B."/>
            <person name="Reinders A."/>
            <person name="Roevekamp M."/>
            <person name="Sano R."/>
            <person name="Sawa S."/>
            <person name="Schmid M."/>
            <person name="Shirakawa M."/>
            <person name="Solano R."/>
            <person name="Spunde A."/>
            <person name="Suetsugu N."/>
            <person name="Sugano S."/>
            <person name="Sugiyama A."/>
            <person name="Sun R."/>
            <person name="Suzuki Y."/>
            <person name="Takenaka M."/>
            <person name="Takezawa D."/>
            <person name="Tomogane H."/>
            <person name="Tsuzuki M."/>
            <person name="Ueda T."/>
            <person name="Umeda M."/>
            <person name="Ward J."/>
            <person name="Watanabe Y."/>
            <person name="Yazaki K."/>
            <person name="Yokoyama R."/>
            <person name="Yoshitake Y."/>
            <person name="Yotsui I."/>
            <person name="Zachgo S."/>
            <person name="Schmutz J."/>
        </authorList>
    </citation>
    <scope>NUCLEOTIDE SEQUENCE [LARGE SCALE GENOMIC DNA]</scope>
    <source>
        <strain evidence="3">cv. B-3</strain>
    </source>
</reference>
<dbReference type="FunFam" id="2.60.210.10:FF:000013">
    <property type="entry name" value="TRAF-like family protein"/>
    <property type="match status" value="1"/>
</dbReference>
<dbReference type="AlphaFoldDB" id="A0A398AAC0"/>